<organism evidence="2 3">
    <name type="scientific">Saprolegnia parasitica (strain CBS 223.65)</name>
    <dbReference type="NCBI Taxonomy" id="695850"/>
    <lineage>
        <taxon>Eukaryota</taxon>
        <taxon>Sar</taxon>
        <taxon>Stramenopiles</taxon>
        <taxon>Oomycota</taxon>
        <taxon>Saprolegniomycetes</taxon>
        <taxon>Saprolegniales</taxon>
        <taxon>Saprolegniaceae</taxon>
        <taxon>Saprolegnia</taxon>
    </lineage>
</organism>
<evidence type="ECO:0000313" key="3">
    <source>
        <dbReference type="Proteomes" id="UP000030745"/>
    </source>
</evidence>
<keyword evidence="3" id="KW-1185">Reference proteome</keyword>
<dbReference type="SUPFAM" id="SSF54695">
    <property type="entry name" value="POZ domain"/>
    <property type="match status" value="1"/>
</dbReference>
<evidence type="ECO:0000259" key="1">
    <source>
        <dbReference type="Pfam" id="PF02214"/>
    </source>
</evidence>
<dbReference type="Gene3D" id="3.30.710.10">
    <property type="entry name" value="Potassium Channel Kv1.1, Chain A"/>
    <property type="match status" value="1"/>
</dbReference>
<sequence length="262" mass="29071">MLLRLNVGGRIFCTSEATLTKVQDSYLEELLRRDPDVDGAYFLDLDPTYFEHILNHLRCDAPLLANLAPHEIIHVSRQLEFLQLPLPVPLDRMWAPTDANMQLVHTNYCQTVAVTMRTHQRSVLALVPSDRFAVHMDFVMCGISIGLTPQGAFALTAPSNVHAVGISGEYSSGAFFEHFHGTHTERLISARNGSIVVVQYDRDTQKITFDVDGERVDSASIDLVLPPTAELFPFVSFYAMPYPDTDGGAYLGQVTLVPLPSP</sequence>
<dbReference type="RefSeq" id="XP_012208834.1">
    <property type="nucleotide sequence ID" value="XM_012353444.1"/>
</dbReference>
<dbReference type="VEuPathDB" id="FungiDB:SPRG_14316"/>
<proteinExistence type="predicted"/>
<protein>
    <recommendedName>
        <fullName evidence="1">Potassium channel tetramerisation-type BTB domain-containing protein</fullName>
    </recommendedName>
</protein>
<dbReference type="InterPro" id="IPR003131">
    <property type="entry name" value="T1-type_BTB"/>
</dbReference>
<dbReference type="PANTHER" id="PTHR11145:SF8">
    <property type="entry name" value="RE57120P"/>
    <property type="match status" value="1"/>
</dbReference>
<dbReference type="InterPro" id="IPR011333">
    <property type="entry name" value="SKP1/BTB/POZ_sf"/>
</dbReference>
<dbReference type="KEGG" id="spar:SPRG_14316"/>
<reference evidence="2 3" key="1">
    <citation type="journal article" date="2013" name="PLoS Genet.">
        <title>Distinctive expansion of potential virulence genes in the genome of the oomycete fish pathogen Saprolegnia parasitica.</title>
        <authorList>
            <person name="Jiang R.H."/>
            <person name="de Bruijn I."/>
            <person name="Haas B.J."/>
            <person name="Belmonte R."/>
            <person name="Lobach L."/>
            <person name="Christie J."/>
            <person name="van den Ackerveken G."/>
            <person name="Bottin A."/>
            <person name="Bulone V."/>
            <person name="Diaz-Moreno S.M."/>
            <person name="Dumas B."/>
            <person name="Fan L."/>
            <person name="Gaulin E."/>
            <person name="Govers F."/>
            <person name="Grenville-Briggs L.J."/>
            <person name="Horner N.R."/>
            <person name="Levin J.Z."/>
            <person name="Mammella M."/>
            <person name="Meijer H.J."/>
            <person name="Morris P."/>
            <person name="Nusbaum C."/>
            <person name="Oome S."/>
            <person name="Phillips A.J."/>
            <person name="van Rooyen D."/>
            <person name="Rzeszutek E."/>
            <person name="Saraiva M."/>
            <person name="Secombes C.J."/>
            <person name="Seidl M.F."/>
            <person name="Snel B."/>
            <person name="Stassen J.H."/>
            <person name="Sykes S."/>
            <person name="Tripathy S."/>
            <person name="van den Berg H."/>
            <person name="Vega-Arreguin J.C."/>
            <person name="Wawra S."/>
            <person name="Young S.K."/>
            <person name="Zeng Q."/>
            <person name="Dieguez-Uribeondo J."/>
            <person name="Russ C."/>
            <person name="Tyler B.M."/>
            <person name="van West P."/>
        </authorList>
    </citation>
    <scope>NUCLEOTIDE SEQUENCE [LARGE SCALE GENOMIC DNA]</scope>
    <source>
        <strain evidence="2 3">CBS 223.65</strain>
    </source>
</reference>
<dbReference type="OrthoDB" id="2414723at2759"/>
<dbReference type="EMBL" id="KK583312">
    <property type="protein sequence ID" value="KDO20444.1"/>
    <property type="molecule type" value="Genomic_DNA"/>
</dbReference>
<dbReference type="InterPro" id="IPR043136">
    <property type="entry name" value="B30.2/SPRY_sf"/>
</dbReference>
<dbReference type="GO" id="GO:0051260">
    <property type="term" value="P:protein homooligomerization"/>
    <property type="evidence" value="ECO:0007669"/>
    <property type="project" value="InterPro"/>
</dbReference>
<dbReference type="Pfam" id="PF02214">
    <property type="entry name" value="BTB_2"/>
    <property type="match status" value="1"/>
</dbReference>
<evidence type="ECO:0000313" key="2">
    <source>
        <dbReference type="EMBL" id="KDO20444.1"/>
    </source>
</evidence>
<dbReference type="InterPro" id="IPR045068">
    <property type="entry name" value="BACURD1-3"/>
</dbReference>
<dbReference type="GeneID" id="24136125"/>
<dbReference type="Proteomes" id="UP000030745">
    <property type="component" value="Unassembled WGS sequence"/>
</dbReference>
<dbReference type="CDD" id="cd18316">
    <property type="entry name" value="BTB_POZ_KCTD-like"/>
    <property type="match status" value="1"/>
</dbReference>
<dbReference type="AlphaFoldDB" id="A0A067BPJ8"/>
<feature type="domain" description="Potassium channel tetramerisation-type BTB" evidence="1">
    <location>
        <begin position="3"/>
        <end position="84"/>
    </location>
</feature>
<gene>
    <name evidence="2" type="ORF">SPRG_14316</name>
</gene>
<dbReference type="Gene3D" id="2.60.120.920">
    <property type="match status" value="1"/>
</dbReference>
<dbReference type="PANTHER" id="PTHR11145">
    <property type="entry name" value="BTB/POZ DOMAIN-CONTAINING ADAPTER FOR CUL3-MEDIATED RHOA DEGRADATION PROTEIN FAMILY MEMBER"/>
    <property type="match status" value="1"/>
</dbReference>
<name>A0A067BPJ8_SAPPC</name>
<accession>A0A067BPJ8</accession>